<dbReference type="Pfam" id="PF05402">
    <property type="entry name" value="PqqD"/>
    <property type="match status" value="1"/>
</dbReference>
<proteinExistence type="predicted"/>
<accession>A0ABR9CMI5</accession>
<reference evidence="5" key="1">
    <citation type="submission" date="2020-09" db="EMBL/GenBank/DDBJ databases">
        <title>The genome sequence of strain Labrenzia suaedae 4C16A.</title>
        <authorList>
            <person name="Liu Y."/>
        </authorList>
    </citation>
    <scope>NUCLEOTIDE SEQUENCE [LARGE SCALE GENOMIC DNA]</scope>
    <source>
        <strain evidence="5">4C16A</strain>
    </source>
</reference>
<keyword evidence="5" id="KW-1185">Reference proteome</keyword>
<dbReference type="Proteomes" id="UP000632063">
    <property type="component" value="Unassembled WGS sequence"/>
</dbReference>
<dbReference type="InterPro" id="IPR022479">
    <property type="entry name" value="PqqD_bac"/>
</dbReference>
<dbReference type="InterPro" id="IPR041881">
    <property type="entry name" value="PqqD_sf"/>
</dbReference>
<evidence type="ECO:0000256" key="3">
    <source>
        <dbReference type="ARBA" id="ARBA00022905"/>
    </source>
</evidence>
<comment type="subunit">
    <text evidence="2">Monomer. Interacts with PqqE.</text>
</comment>
<gene>
    <name evidence="4" type="primary">pqqD</name>
    <name evidence="4" type="ORF">IG616_10810</name>
</gene>
<evidence type="ECO:0000313" key="5">
    <source>
        <dbReference type="Proteomes" id="UP000632063"/>
    </source>
</evidence>
<reference evidence="4 5" key="2">
    <citation type="journal article" date="2021" name="Int. J. Syst. Evol. Microbiol.">
        <title>Roseibium litorale sp. nov., isolated from a tidal flat sediment and proposal for the reclassification of Labrenzia polysiphoniae as Roseibium polysiphoniae comb. nov.</title>
        <authorList>
            <person name="Liu Y."/>
            <person name="Pei T."/>
            <person name="Du J."/>
            <person name="Chao M."/>
            <person name="Deng M.R."/>
            <person name="Zhu H."/>
        </authorList>
    </citation>
    <scope>NUCLEOTIDE SEQUENCE [LARGE SCALE GENOMIC DNA]</scope>
    <source>
        <strain evidence="4 5">4C16A</strain>
    </source>
</reference>
<sequence length="136" mass="15545">MRFIRRTLRRAGSLLGLSSHRSRSEPLLLKAPFRPPARQKLIIGPHTRPVLPRHVRLQQDETRGKWVVLAPEKVLWPDEISVGILSRCKGNRSVAALSQELAAAYDAPIDQVEADVIEFLQEWADRLLIREEREPS</sequence>
<dbReference type="InterPro" id="IPR008792">
    <property type="entry name" value="PQQD"/>
</dbReference>
<evidence type="ECO:0000313" key="4">
    <source>
        <dbReference type="EMBL" id="MBD8892042.1"/>
    </source>
</evidence>
<evidence type="ECO:0000256" key="1">
    <source>
        <dbReference type="ARBA" id="ARBA00004886"/>
    </source>
</evidence>
<organism evidence="4 5">
    <name type="scientific">Roseibium litorale</name>
    <dbReference type="NCBI Taxonomy" id="2803841"/>
    <lineage>
        <taxon>Bacteria</taxon>
        <taxon>Pseudomonadati</taxon>
        <taxon>Pseudomonadota</taxon>
        <taxon>Alphaproteobacteria</taxon>
        <taxon>Hyphomicrobiales</taxon>
        <taxon>Stappiaceae</taxon>
        <taxon>Roseibium</taxon>
    </lineage>
</organism>
<keyword evidence="3" id="KW-0884">PQQ biosynthesis</keyword>
<dbReference type="Gene3D" id="1.10.10.1150">
    <property type="entry name" value="Coenzyme PQQ synthesis protein D (PqqD)"/>
    <property type="match status" value="1"/>
</dbReference>
<evidence type="ECO:0000256" key="2">
    <source>
        <dbReference type="ARBA" id="ARBA00011741"/>
    </source>
</evidence>
<dbReference type="NCBIfam" id="TIGR03859">
    <property type="entry name" value="PQQ_PqqD"/>
    <property type="match status" value="1"/>
</dbReference>
<dbReference type="EMBL" id="JACYXI010000006">
    <property type="protein sequence ID" value="MBD8892042.1"/>
    <property type="molecule type" value="Genomic_DNA"/>
</dbReference>
<name>A0ABR9CMI5_9HYPH</name>
<comment type="pathway">
    <text evidence="1">Cofactor biosynthesis; pyrroloquinoline quinone biosynthesis.</text>
</comment>
<comment type="caution">
    <text evidence="4">The sequence shown here is derived from an EMBL/GenBank/DDBJ whole genome shotgun (WGS) entry which is preliminary data.</text>
</comment>
<protein>
    <submittedName>
        <fullName evidence="4">Pyrroloquinoline quinone biosynthesis peptide chaperone PqqD</fullName>
    </submittedName>
</protein>